<dbReference type="InterPro" id="IPR025460">
    <property type="entry name" value="DUF4280"/>
</dbReference>
<evidence type="ECO:0000313" key="3">
    <source>
        <dbReference type="Proteomes" id="UP000199109"/>
    </source>
</evidence>
<keyword evidence="3" id="KW-1185">Reference proteome</keyword>
<gene>
    <name evidence="2" type="ORF">SAMN05421636_105299</name>
</gene>
<dbReference type="OrthoDB" id="1211274at2"/>
<evidence type="ECO:0000256" key="1">
    <source>
        <dbReference type="SAM" id="MobiDB-lite"/>
    </source>
</evidence>
<dbReference type="AlphaFoldDB" id="A0A1G7DGN7"/>
<organism evidence="2 3">
    <name type="scientific">Pricia antarctica</name>
    <dbReference type="NCBI Taxonomy" id="641691"/>
    <lineage>
        <taxon>Bacteria</taxon>
        <taxon>Pseudomonadati</taxon>
        <taxon>Bacteroidota</taxon>
        <taxon>Flavobacteriia</taxon>
        <taxon>Flavobacteriales</taxon>
        <taxon>Flavobacteriaceae</taxon>
        <taxon>Pricia</taxon>
    </lineage>
</organism>
<feature type="region of interest" description="Disordered" evidence="1">
    <location>
        <begin position="164"/>
        <end position="187"/>
    </location>
</feature>
<dbReference type="EMBL" id="FNAO01000005">
    <property type="protein sequence ID" value="SDE50190.1"/>
    <property type="molecule type" value="Genomic_DNA"/>
</dbReference>
<dbReference type="Pfam" id="PF14107">
    <property type="entry name" value="DUF4280"/>
    <property type="match status" value="1"/>
</dbReference>
<protein>
    <recommendedName>
        <fullName evidence="4">DUF4280 domain-containing protein</fullName>
    </recommendedName>
</protein>
<name>A0A1G7DGN7_9FLAO</name>
<evidence type="ECO:0008006" key="4">
    <source>
        <dbReference type="Google" id="ProtNLM"/>
    </source>
</evidence>
<proteinExistence type="predicted"/>
<sequence length="799" mass="91048">MARRDYVVEGAILECTLGTTPGEMIVTSQQKVKIGGKLKATCEDKIPKPPFFGSCTCSSPNPPCSPVFKEWQQTSKGSTMGDKTFLMANSKVPCEKGGLVTIKDVGQKLVGSGKKESELDEKYAELKGEIIFANGYFSSSLGGVMNALFDNDTDGHESLRYRGLNADENDKTNPQDLQLSRENEETDNMTCDEIEADRIDKAFTVHYPTIEFEDAQLNFPMTMSPLVPFLPNIDVKIPRIKDGSKSIDIPVEAKPISLLTQKETKELFWGYWNLFSNKFMGSQTYADHFNAGSNQHFLNGSHGLGSNAAHRLDHGIAQGYHWANYQWGIISKKEVDETKEKVTYIESYSPAYKPLTIVMHSQGNAPGVGFALGAMKYAKELGWDEIPLNLIFLGVHQPQNLWEEEYEKFIETKVKYYGVDKDFWDGAALSPFLKKDKRVHAKFSNALSELFSPEYHKLRNKRGIYEHLQAISDFGALKERSVQFTFANDRGDLVIRDGDIPEIDSACNPKRDTSTFSLELYSHNVDIPEYYTGEQGKEVISLENGQLVIPPYAAIPRIEVEINEKTGEEELKEWGDYRSIAMDWGNAFATYKKLLKEDHFTWKDLFAPYLAGRKLNLSLWHKRMLYHYGRIQHADLYAHFSPVGLLLNDKILKTKDFEDGLGNENIWERIKKVGERKFYRVDDGSEKTPEQKRVKEKDDIEGKLKNRVIKTNIADTAYINNVIKAYVEKDADAVKRIYEEPVFTDREQGKINNLIKKFGHTEKSLRREGHTDEEVELLKKNQITRDNTPVTKTKQFLKK</sequence>
<reference evidence="2 3" key="1">
    <citation type="submission" date="2016-10" db="EMBL/GenBank/DDBJ databases">
        <authorList>
            <person name="de Groot N.N."/>
        </authorList>
    </citation>
    <scope>NUCLEOTIDE SEQUENCE [LARGE SCALE GENOMIC DNA]</scope>
    <source>
        <strain evidence="2 3">DSM 23421</strain>
    </source>
</reference>
<dbReference type="STRING" id="641691.SAMN05421636_105299"/>
<dbReference type="RefSeq" id="WP_091868744.1">
    <property type="nucleotide sequence ID" value="NZ_FNAO01000005.1"/>
</dbReference>
<dbReference type="Proteomes" id="UP000199109">
    <property type="component" value="Unassembled WGS sequence"/>
</dbReference>
<accession>A0A1G7DGN7</accession>
<evidence type="ECO:0000313" key="2">
    <source>
        <dbReference type="EMBL" id="SDE50190.1"/>
    </source>
</evidence>
<feature type="compositionally biased region" description="Basic and acidic residues" evidence="1">
    <location>
        <begin position="168"/>
        <end position="183"/>
    </location>
</feature>